<accession>A0A2T0RUG9</accession>
<gene>
    <name evidence="1" type="ORF">CLV58_13829</name>
</gene>
<name>A0A2T0RUG9_9BACT</name>
<dbReference type="OrthoDB" id="961953at2"/>
<evidence type="ECO:0000313" key="2">
    <source>
        <dbReference type="Proteomes" id="UP000238375"/>
    </source>
</evidence>
<dbReference type="RefSeq" id="WP_106140724.1">
    <property type="nucleotide sequence ID" value="NZ_PVTE01000038.1"/>
</dbReference>
<proteinExistence type="predicted"/>
<protein>
    <recommendedName>
        <fullName evidence="3">DUF4276 family protein</fullName>
    </recommendedName>
</protein>
<dbReference type="AlphaFoldDB" id="A0A2T0RUG9"/>
<reference evidence="1 2" key="1">
    <citation type="submission" date="2018-03" db="EMBL/GenBank/DDBJ databases">
        <title>Genomic Encyclopedia of Archaeal and Bacterial Type Strains, Phase II (KMG-II): from individual species to whole genera.</title>
        <authorList>
            <person name="Goeker M."/>
        </authorList>
    </citation>
    <scope>NUCLEOTIDE SEQUENCE [LARGE SCALE GENOMIC DNA]</scope>
    <source>
        <strain evidence="1 2">DSM 28354</strain>
    </source>
</reference>
<evidence type="ECO:0000313" key="1">
    <source>
        <dbReference type="EMBL" id="PRY24821.1"/>
    </source>
</evidence>
<dbReference type="EMBL" id="PVTE01000038">
    <property type="protein sequence ID" value="PRY24821.1"/>
    <property type="molecule type" value="Genomic_DNA"/>
</dbReference>
<sequence length="206" mass="23261">MRQTRIDYTLVAEGHAEYAFIPAYLQLIAARFNVQVVLSKLGFKGQKAGKAKVLKEASAIFSTAIGQGHQLLIVGVDLDKPDYEQEQPGHTAECRLLLDALGKTHKKFGDRIVHFVTVQAIEQWLAYQSYQTNIGKKYPPNSLESKTQDELKKQLYGEKTNEVVTERVATKIASSADFDELARQSRSFKHFHNQVVQFLQAYSKTD</sequence>
<evidence type="ECO:0008006" key="3">
    <source>
        <dbReference type="Google" id="ProtNLM"/>
    </source>
</evidence>
<comment type="caution">
    <text evidence="1">The sequence shown here is derived from an EMBL/GenBank/DDBJ whole genome shotgun (WGS) entry which is preliminary data.</text>
</comment>
<organism evidence="1 2">
    <name type="scientific">Spirosoma oryzae</name>
    <dbReference type="NCBI Taxonomy" id="1469603"/>
    <lineage>
        <taxon>Bacteria</taxon>
        <taxon>Pseudomonadati</taxon>
        <taxon>Bacteroidota</taxon>
        <taxon>Cytophagia</taxon>
        <taxon>Cytophagales</taxon>
        <taxon>Cytophagaceae</taxon>
        <taxon>Spirosoma</taxon>
    </lineage>
</organism>
<dbReference type="Proteomes" id="UP000238375">
    <property type="component" value="Unassembled WGS sequence"/>
</dbReference>
<keyword evidence="2" id="KW-1185">Reference proteome</keyword>